<dbReference type="InterPro" id="IPR029060">
    <property type="entry name" value="PIN-like_dom_sf"/>
</dbReference>
<accession>A0A926V9Z7</accession>
<sequence>MTLLFLVDTNIISDLDLAPIASPAWGSNPRLIAKVLLRGLKSFFSRLQTTFAMSLRIDSEAGECVVQDLNQNYLGKTPPFVDGQIAAIAKVNNLILVTNNVSDYADFLELQVENWFI</sequence>
<reference evidence="1" key="1">
    <citation type="journal article" date="2015" name="ISME J.">
        <title>Draft Genome Sequence of Streptomyces incarnatus NRRL8089, which Produces the Nucleoside Antibiotic Sinefungin.</title>
        <authorList>
            <person name="Oshima K."/>
            <person name="Hattori M."/>
            <person name="Shimizu H."/>
            <person name="Fukuda K."/>
            <person name="Nemoto M."/>
            <person name="Inagaki K."/>
            <person name="Tamura T."/>
        </authorList>
    </citation>
    <scope>NUCLEOTIDE SEQUENCE</scope>
    <source>
        <strain evidence="1">FACHB-1375</strain>
    </source>
</reference>
<dbReference type="EMBL" id="JACJPW010000003">
    <property type="protein sequence ID" value="MBD2179927.1"/>
    <property type="molecule type" value="Genomic_DNA"/>
</dbReference>
<gene>
    <name evidence="1" type="ORF">H6G03_02165</name>
</gene>
<evidence type="ECO:0000313" key="1">
    <source>
        <dbReference type="EMBL" id="MBD2179927.1"/>
    </source>
</evidence>
<dbReference type="SUPFAM" id="SSF88723">
    <property type="entry name" value="PIN domain-like"/>
    <property type="match status" value="1"/>
</dbReference>
<keyword evidence="2" id="KW-1185">Reference proteome</keyword>
<dbReference type="AlphaFoldDB" id="A0A926V9Z7"/>
<dbReference type="RefSeq" id="WP_190461608.1">
    <property type="nucleotide sequence ID" value="NZ_JACJPW010000003.1"/>
</dbReference>
<dbReference type="Gene3D" id="3.40.50.1010">
    <property type="entry name" value="5'-nuclease"/>
    <property type="match status" value="1"/>
</dbReference>
<proteinExistence type="predicted"/>
<comment type="caution">
    <text evidence="1">The sequence shown here is derived from an EMBL/GenBank/DDBJ whole genome shotgun (WGS) entry which is preliminary data.</text>
</comment>
<protein>
    <submittedName>
        <fullName evidence="1">Uncharacterized protein</fullName>
    </submittedName>
</protein>
<evidence type="ECO:0000313" key="2">
    <source>
        <dbReference type="Proteomes" id="UP000641646"/>
    </source>
</evidence>
<dbReference type="Proteomes" id="UP000641646">
    <property type="component" value="Unassembled WGS sequence"/>
</dbReference>
<reference evidence="1" key="2">
    <citation type="submission" date="2020-08" db="EMBL/GenBank/DDBJ databases">
        <authorList>
            <person name="Chen M."/>
            <person name="Teng W."/>
            <person name="Zhao L."/>
            <person name="Hu C."/>
            <person name="Zhou Y."/>
            <person name="Han B."/>
            <person name="Song L."/>
            <person name="Shu W."/>
        </authorList>
    </citation>
    <scope>NUCLEOTIDE SEQUENCE</scope>
    <source>
        <strain evidence="1">FACHB-1375</strain>
    </source>
</reference>
<name>A0A926V9Z7_9CYAN</name>
<organism evidence="1 2">
    <name type="scientific">Aerosakkonema funiforme FACHB-1375</name>
    <dbReference type="NCBI Taxonomy" id="2949571"/>
    <lineage>
        <taxon>Bacteria</taxon>
        <taxon>Bacillati</taxon>
        <taxon>Cyanobacteriota</taxon>
        <taxon>Cyanophyceae</taxon>
        <taxon>Oscillatoriophycideae</taxon>
        <taxon>Aerosakkonematales</taxon>
        <taxon>Aerosakkonemataceae</taxon>
        <taxon>Aerosakkonema</taxon>
    </lineage>
</organism>